<sequence>MTDWDGARAESGADGAVLAVIVEAMGSRPRDLGAWMLVYPDRVLGTIGGGAMEFQSIAHARQLKGADTRAFHLGPGIDQCCGGYVEVEFVHLAALDSEPDWVVLPSGRRWLARPPLPVLRVHGGGHVARALARLCVDMPVTVEVIEPRAEWRHWQWPDGVDVRADASDQIPDAVLIMTHEHSQDLDWCRHYLAGAGVPWLGVIGSDSKAARFRKRLIQDGLDASVIECPVGQRLGDKSPPVVALSLLHAMMPKLLSQLPTSRIQ</sequence>
<dbReference type="EMBL" id="CP045871">
    <property type="protein sequence ID" value="QGG81137.1"/>
    <property type="molecule type" value="Genomic_DNA"/>
</dbReference>
<evidence type="ECO:0000259" key="1">
    <source>
        <dbReference type="Pfam" id="PF02625"/>
    </source>
</evidence>
<dbReference type="Pfam" id="PF13478">
    <property type="entry name" value="XdhC_C"/>
    <property type="match status" value="1"/>
</dbReference>
<dbReference type="PANTHER" id="PTHR30388:SF6">
    <property type="entry name" value="XANTHINE DEHYDROGENASE SUBUNIT A-RELATED"/>
    <property type="match status" value="1"/>
</dbReference>
<proteinExistence type="predicted"/>
<reference evidence="3 4" key="1">
    <citation type="submission" date="2019-11" db="EMBL/GenBank/DDBJ databases">
        <authorList>
            <person name="Khan S.A."/>
            <person name="Jeon C.O."/>
            <person name="Chun B.H."/>
        </authorList>
    </citation>
    <scope>NUCLEOTIDE SEQUENCE [LARGE SCALE GENOMIC DNA]</scope>
    <source>
        <strain evidence="3 4">IMCC 1097</strain>
    </source>
</reference>
<dbReference type="Gene3D" id="3.40.50.720">
    <property type="entry name" value="NAD(P)-binding Rossmann-like Domain"/>
    <property type="match status" value="1"/>
</dbReference>
<dbReference type="InterPro" id="IPR014308">
    <property type="entry name" value="Xanthine_DH_XdhC"/>
</dbReference>
<accession>A0A5Q2QGL8</accession>
<organism evidence="3 4">
    <name type="scientific">Litorivicinus lipolyticus</name>
    <dbReference type="NCBI Taxonomy" id="418701"/>
    <lineage>
        <taxon>Bacteria</taxon>
        <taxon>Pseudomonadati</taxon>
        <taxon>Pseudomonadota</taxon>
        <taxon>Gammaproteobacteria</taxon>
        <taxon>Oceanospirillales</taxon>
        <taxon>Litorivicinaceae</taxon>
        <taxon>Litorivicinus</taxon>
    </lineage>
</organism>
<dbReference type="InterPro" id="IPR052698">
    <property type="entry name" value="MoCofactor_Util/Proc"/>
</dbReference>
<evidence type="ECO:0000313" key="4">
    <source>
        <dbReference type="Proteomes" id="UP000388235"/>
    </source>
</evidence>
<name>A0A5Q2QGL8_9GAMM</name>
<dbReference type="InterPro" id="IPR003777">
    <property type="entry name" value="XdhC_CoxI"/>
</dbReference>
<dbReference type="InterPro" id="IPR027051">
    <property type="entry name" value="XdhC_Rossmann_dom"/>
</dbReference>
<feature type="domain" description="XdhC Rossmann" evidence="2">
    <location>
        <begin position="120"/>
        <end position="246"/>
    </location>
</feature>
<dbReference type="NCBIfam" id="TIGR02964">
    <property type="entry name" value="xanthine_xdhC"/>
    <property type="match status" value="1"/>
</dbReference>
<dbReference type="AlphaFoldDB" id="A0A5Q2QGL8"/>
<dbReference type="KEGG" id="llp:GH975_11410"/>
<feature type="domain" description="XdhC- CoxI" evidence="1">
    <location>
        <begin position="16"/>
        <end position="64"/>
    </location>
</feature>
<keyword evidence="4" id="KW-1185">Reference proteome</keyword>
<gene>
    <name evidence="3" type="primary">xdhC</name>
    <name evidence="3" type="ORF">GH975_11410</name>
</gene>
<dbReference type="PANTHER" id="PTHR30388">
    <property type="entry name" value="ALDEHYDE OXIDOREDUCTASE MOLYBDENUM COFACTOR ASSEMBLY PROTEIN"/>
    <property type="match status" value="1"/>
</dbReference>
<dbReference type="OrthoDB" id="61481at2"/>
<evidence type="ECO:0000259" key="2">
    <source>
        <dbReference type="Pfam" id="PF13478"/>
    </source>
</evidence>
<dbReference type="RefSeq" id="WP_153714640.1">
    <property type="nucleotide sequence ID" value="NZ_CP045871.1"/>
</dbReference>
<dbReference type="Proteomes" id="UP000388235">
    <property type="component" value="Chromosome"/>
</dbReference>
<protein>
    <submittedName>
        <fullName evidence="3">Xanthine dehydrogenase accessory protein XdhC</fullName>
    </submittedName>
</protein>
<dbReference type="Pfam" id="PF02625">
    <property type="entry name" value="XdhC_CoxI"/>
    <property type="match status" value="1"/>
</dbReference>
<evidence type="ECO:0000313" key="3">
    <source>
        <dbReference type="EMBL" id="QGG81137.1"/>
    </source>
</evidence>